<dbReference type="EMBL" id="MBDL01000013">
    <property type="protein sequence ID" value="ODA11982.1"/>
    <property type="molecule type" value="Genomic_DNA"/>
</dbReference>
<protein>
    <submittedName>
        <fullName evidence="1">Uncharacterized protein</fullName>
    </submittedName>
</protein>
<comment type="caution">
    <text evidence="1">The sequence shown here is derived from an EMBL/GenBank/DDBJ whole genome shotgun (WGS) entry which is preliminary data.</text>
</comment>
<name>A0A1C3CTB4_9GAMM</name>
<dbReference type="Proteomes" id="UP000186553">
    <property type="component" value="Unassembled WGS sequence"/>
</dbReference>
<dbReference type="OrthoDB" id="6699310at2"/>
<reference evidence="1 2" key="1">
    <citation type="submission" date="2016-07" db="EMBL/GenBank/DDBJ databases">
        <title>Acinetobacter sp. ANC 4603.</title>
        <authorList>
            <person name="Radolfova-Krizova L."/>
            <person name="Nemec A."/>
        </authorList>
    </citation>
    <scope>NUCLEOTIDE SEQUENCE [LARGE SCALE GENOMIC DNA]</scope>
    <source>
        <strain evidence="1 2">ANC 4603</strain>
    </source>
</reference>
<accession>A0A1C3CTB4</accession>
<organism evidence="1 2">
    <name type="scientific">Acinetobacter celticus</name>
    <dbReference type="NCBI Taxonomy" id="1891224"/>
    <lineage>
        <taxon>Bacteria</taxon>
        <taxon>Pseudomonadati</taxon>
        <taxon>Pseudomonadota</taxon>
        <taxon>Gammaproteobacteria</taxon>
        <taxon>Moraxellales</taxon>
        <taxon>Moraxellaceae</taxon>
        <taxon>Acinetobacter</taxon>
    </lineage>
</organism>
<evidence type="ECO:0000313" key="2">
    <source>
        <dbReference type="Proteomes" id="UP000186553"/>
    </source>
</evidence>
<proteinExistence type="predicted"/>
<evidence type="ECO:0000313" key="1">
    <source>
        <dbReference type="EMBL" id="ODA11982.1"/>
    </source>
</evidence>
<sequence length="72" mass="8645">MHICIGGDLEGWVIRLDKNRFNASEVHRGKISDYIKQKYLINAQVFYFWRHTEMSICDATRRIELILKNKFN</sequence>
<gene>
    <name evidence="1" type="ORF">BBP83_12515</name>
</gene>
<keyword evidence="2" id="KW-1185">Reference proteome</keyword>
<dbReference type="AlphaFoldDB" id="A0A1C3CTB4"/>